<proteinExistence type="predicted"/>
<feature type="non-terminal residue" evidence="3">
    <location>
        <position position="1"/>
    </location>
</feature>
<feature type="region of interest" description="Disordered" evidence="1">
    <location>
        <begin position="70"/>
        <end position="124"/>
    </location>
</feature>
<evidence type="ECO:0000313" key="3">
    <source>
        <dbReference type="EMBL" id="CAE8637834.1"/>
    </source>
</evidence>
<organism evidence="3 4">
    <name type="scientific">Polarella glacialis</name>
    <name type="common">Dinoflagellate</name>
    <dbReference type="NCBI Taxonomy" id="89957"/>
    <lineage>
        <taxon>Eukaryota</taxon>
        <taxon>Sar</taxon>
        <taxon>Alveolata</taxon>
        <taxon>Dinophyceae</taxon>
        <taxon>Suessiales</taxon>
        <taxon>Suessiaceae</taxon>
        <taxon>Polarella</taxon>
    </lineage>
</organism>
<reference evidence="3" key="1">
    <citation type="submission" date="2021-02" db="EMBL/GenBank/DDBJ databases">
        <authorList>
            <person name="Dougan E. K."/>
            <person name="Rhodes N."/>
            <person name="Thang M."/>
            <person name="Chan C."/>
        </authorList>
    </citation>
    <scope>NUCLEOTIDE SEQUENCE</scope>
</reference>
<name>A0A813HK59_POLGL</name>
<accession>A0A813HK59</accession>
<gene>
    <name evidence="3" type="ORF">PGLA1383_LOCUS53135</name>
</gene>
<keyword evidence="2" id="KW-1133">Transmembrane helix</keyword>
<keyword evidence="4" id="KW-1185">Reference proteome</keyword>
<dbReference type="EMBL" id="CAJNNV010031778">
    <property type="protein sequence ID" value="CAE8637834.1"/>
    <property type="molecule type" value="Genomic_DNA"/>
</dbReference>
<evidence type="ECO:0000256" key="1">
    <source>
        <dbReference type="SAM" id="MobiDB-lite"/>
    </source>
</evidence>
<feature type="transmembrane region" description="Helical" evidence="2">
    <location>
        <begin position="6"/>
        <end position="27"/>
    </location>
</feature>
<dbReference type="AlphaFoldDB" id="A0A813HK59"/>
<comment type="caution">
    <text evidence="3">The sequence shown here is derived from an EMBL/GenBank/DDBJ whole genome shotgun (WGS) entry which is preliminary data.</text>
</comment>
<keyword evidence="2" id="KW-0472">Membrane</keyword>
<evidence type="ECO:0000313" key="4">
    <source>
        <dbReference type="Proteomes" id="UP000654075"/>
    </source>
</evidence>
<feature type="compositionally biased region" description="Polar residues" evidence="1">
    <location>
        <begin position="78"/>
        <end position="102"/>
    </location>
</feature>
<dbReference type="Proteomes" id="UP000654075">
    <property type="component" value="Unassembled WGS sequence"/>
</dbReference>
<protein>
    <submittedName>
        <fullName evidence="3">Uncharacterized protein</fullName>
    </submittedName>
</protein>
<evidence type="ECO:0000256" key="2">
    <source>
        <dbReference type="SAM" id="Phobius"/>
    </source>
</evidence>
<sequence>DVWWIYIVAHLAAALLACSLFAFVSGAGPLNPFHSTRVLGLRWHEAIWMMISGLPPKRLRVSDKDNIADLIKRETSDKPPTTSQTSMQQAPQGGHIGQSSAEEGSPRRRRPDPMAFVLPTSRSP</sequence>
<keyword evidence="2" id="KW-0812">Transmembrane</keyword>